<dbReference type="EMBL" id="UINC01019629">
    <property type="protein sequence ID" value="SVA83212.1"/>
    <property type="molecule type" value="Genomic_DNA"/>
</dbReference>
<dbReference type="GO" id="GO:0016620">
    <property type="term" value="F:oxidoreductase activity, acting on the aldehyde or oxo group of donors, NAD or NADP as acceptor"/>
    <property type="evidence" value="ECO:0007669"/>
    <property type="project" value="InterPro"/>
</dbReference>
<evidence type="ECO:0000259" key="3">
    <source>
        <dbReference type="Pfam" id="PF00171"/>
    </source>
</evidence>
<reference evidence="4" key="1">
    <citation type="submission" date="2018-05" db="EMBL/GenBank/DDBJ databases">
        <authorList>
            <person name="Lanie J.A."/>
            <person name="Ng W.-L."/>
            <person name="Kazmierczak K.M."/>
            <person name="Andrzejewski T.M."/>
            <person name="Davidsen T.M."/>
            <person name="Wayne K.J."/>
            <person name="Tettelin H."/>
            <person name="Glass J.I."/>
            <person name="Rusch D."/>
            <person name="Podicherti R."/>
            <person name="Tsui H.-C.T."/>
            <person name="Winkler M.E."/>
        </authorList>
    </citation>
    <scope>NUCLEOTIDE SEQUENCE</scope>
</reference>
<dbReference type="InterPro" id="IPR015590">
    <property type="entry name" value="Aldehyde_DH_dom"/>
</dbReference>
<name>A0A381Z2U0_9ZZZZ</name>
<dbReference type="InterPro" id="IPR016161">
    <property type="entry name" value="Ald_DH/histidinol_DH"/>
</dbReference>
<dbReference type="PANTHER" id="PTHR43720:SF2">
    <property type="entry name" value="2-AMINOMUCONIC SEMIALDEHYDE DEHYDROGENASE"/>
    <property type="match status" value="1"/>
</dbReference>
<proteinExistence type="inferred from homology"/>
<accession>A0A381Z2U0</accession>
<dbReference type="Gene3D" id="3.40.309.10">
    <property type="entry name" value="Aldehyde Dehydrogenase, Chain A, domain 2"/>
    <property type="match status" value="1"/>
</dbReference>
<evidence type="ECO:0000313" key="4">
    <source>
        <dbReference type="EMBL" id="SVA83212.1"/>
    </source>
</evidence>
<organism evidence="4">
    <name type="scientific">marine metagenome</name>
    <dbReference type="NCBI Taxonomy" id="408172"/>
    <lineage>
        <taxon>unclassified sequences</taxon>
        <taxon>metagenomes</taxon>
        <taxon>ecological metagenomes</taxon>
    </lineage>
</organism>
<dbReference type="AlphaFoldDB" id="A0A381Z2U0"/>
<evidence type="ECO:0000256" key="1">
    <source>
        <dbReference type="ARBA" id="ARBA00009986"/>
    </source>
</evidence>
<keyword evidence="2" id="KW-0520">NAD</keyword>
<protein>
    <recommendedName>
        <fullName evidence="3">Aldehyde dehydrogenase domain-containing protein</fullName>
    </recommendedName>
</protein>
<dbReference type="PANTHER" id="PTHR43720">
    <property type="entry name" value="2-AMINOMUCONIC SEMIALDEHYDE DEHYDROGENASE"/>
    <property type="match status" value="1"/>
</dbReference>
<feature type="domain" description="Aldehyde dehydrogenase" evidence="3">
    <location>
        <begin position="1"/>
        <end position="41"/>
    </location>
</feature>
<sequence>MVWVNTWLHRDLRVPFGGVKDSGVGREGGKWSLDFFSEAMNVCVKSE</sequence>
<dbReference type="InterPro" id="IPR016163">
    <property type="entry name" value="Ald_DH_C"/>
</dbReference>
<dbReference type="SUPFAM" id="SSF53720">
    <property type="entry name" value="ALDH-like"/>
    <property type="match status" value="1"/>
</dbReference>
<dbReference type="Pfam" id="PF00171">
    <property type="entry name" value="Aldedh"/>
    <property type="match status" value="1"/>
</dbReference>
<evidence type="ECO:0000256" key="2">
    <source>
        <dbReference type="ARBA" id="ARBA00023027"/>
    </source>
</evidence>
<comment type="similarity">
    <text evidence="1">Belongs to the aldehyde dehydrogenase family.</text>
</comment>
<gene>
    <name evidence="4" type="ORF">METZ01_LOCUS136066</name>
</gene>